<reference evidence="8" key="1">
    <citation type="submission" date="2023-06" db="EMBL/GenBank/DDBJ databases">
        <title>Genome-scale phylogeny and comparative genomics of the fungal order Sordariales.</title>
        <authorList>
            <consortium name="Lawrence Berkeley National Laboratory"/>
            <person name="Hensen N."/>
            <person name="Bonometti L."/>
            <person name="Westerberg I."/>
            <person name="Brannstrom I.O."/>
            <person name="Guillou S."/>
            <person name="Cros-Aarteil S."/>
            <person name="Calhoun S."/>
            <person name="Haridas S."/>
            <person name="Kuo A."/>
            <person name="Mondo S."/>
            <person name="Pangilinan J."/>
            <person name="Riley R."/>
            <person name="Labutti K."/>
            <person name="Andreopoulos B."/>
            <person name="Lipzen A."/>
            <person name="Chen C."/>
            <person name="Yanf M."/>
            <person name="Daum C."/>
            <person name="Ng V."/>
            <person name="Clum A."/>
            <person name="Steindorff A."/>
            <person name="Ohm R."/>
            <person name="Martin F."/>
            <person name="Silar P."/>
            <person name="Natvig D."/>
            <person name="Lalanne C."/>
            <person name="Gautier V."/>
            <person name="Ament-Velasquez S.L."/>
            <person name="Kruys A."/>
            <person name="Hutchinson M.I."/>
            <person name="Powell A.J."/>
            <person name="Barry K."/>
            <person name="Miller A.N."/>
            <person name="Grigoriev I.V."/>
            <person name="Debuchy R."/>
            <person name="Gladieux P."/>
            <person name="Thoren M.H."/>
            <person name="Johannesson H."/>
        </authorList>
    </citation>
    <scope>NUCLEOTIDE SEQUENCE</scope>
    <source>
        <strain evidence="8">8032-3</strain>
    </source>
</reference>
<feature type="modified residue" description="N6-(pyridoxal phosphate)lysine" evidence="6">
    <location>
        <position position="326"/>
    </location>
</feature>
<proteinExistence type="inferred from homology"/>
<evidence type="ECO:0000313" key="8">
    <source>
        <dbReference type="EMBL" id="KAK1771306.1"/>
    </source>
</evidence>
<dbReference type="Gene3D" id="3.40.640.10">
    <property type="entry name" value="Type I PLP-dependent aspartate aminotransferase-like (Major domain)"/>
    <property type="match status" value="1"/>
</dbReference>
<dbReference type="InterPro" id="IPR002129">
    <property type="entry name" value="PyrdxlP-dep_de-COase"/>
</dbReference>
<comment type="similarity">
    <text evidence="2 7">Belongs to the group II decarboxylase family.</text>
</comment>
<evidence type="ECO:0000313" key="9">
    <source>
        <dbReference type="Proteomes" id="UP001244011"/>
    </source>
</evidence>
<dbReference type="GO" id="GO:0016831">
    <property type="term" value="F:carboxy-lyase activity"/>
    <property type="evidence" value="ECO:0007669"/>
    <property type="project" value="UniProtKB-KW"/>
</dbReference>
<dbReference type="RefSeq" id="XP_060287519.1">
    <property type="nucleotide sequence ID" value="XM_060426614.1"/>
</dbReference>
<evidence type="ECO:0000256" key="6">
    <source>
        <dbReference type="PIRSR" id="PIRSR602129-50"/>
    </source>
</evidence>
<keyword evidence="4 6" id="KW-0663">Pyridoxal phosphate</keyword>
<dbReference type="SUPFAM" id="SSF53383">
    <property type="entry name" value="PLP-dependent transferases"/>
    <property type="match status" value="1"/>
</dbReference>
<accession>A0AAJ0CBP7</accession>
<dbReference type="InterPro" id="IPR015424">
    <property type="entry name" value="PyrdxlP-dep_Trfase"/>
</dbReference>
<evidence type="ECO:0000256" key="4">
    <source>
        <dbReference type="ARBA" id="ARBA00022898"/>
    </source>
</evidence>
<organism evidence="8 9">
    <name type="scientific">Phialemonium atrogriseum</name>
    <dbReference type="NCBI Taxonomy" id="1093897"/>
    <lineage>
        <taxon>Eukaryota</taxon>
        <taxon>Fungi</taxon>
        <taxon>Dikarya</taxon>
        <taxon>Ascomycota</taxon>
        <taxon>Pezizomycotina</taxon>
        <taxon>Sordariomycetes</taxon>
        <taxon>Sordariomycetidae</taxon>
        <taxon>Cephalothecales</taxon>
        <taxon>Cephalothecaceae</taxon>
        <taxon>Phialemonium</taxon>
    </lineage>
</organism>
<dbReference type="GO" id="GO:0006520">
    <property type="term" value="P:amino acid metabolic process"/>
    <property type="evidence" value="ECO:0007669"/>
    <property type="project" value="InterPro"/>
</dbReference>
<dbReference type="Pfam" id="PF00282">
    <property type="entry name" value="Pyridoxal_deC"/>
    <property type="match status" value="1"/>
</dbReference>
<evidence type="ECO:0000256" key="7">
    <source>
        <dbReference type="RuleBase" id="RU000382"/>
    </source>
</evidence>
<dbReference type="InterPro" id="IPR015421">
    <property type="entry name" value="PyrdxlP-dep_Trfase_major"/>
</dbReference>
<sequence>MDSKTFREAAISSIDEIVNYYDNVSEREVVSTVEPGYLRKILPTEAPQEGEQWKDIQKDIEEKIMPGITHWQHPSFHAFFPCASSFPGILGELYSAALSGACFNWICSPAVTELETIVLDWLAKLLALPECFHSTGPTRGGGVIQGSASEAVVTAMVAARDKYLRETVPAHLEGEEREEAVAMKRSKMVALGSSTTHSSTKKAAIILGVRFQTIPVTAEDNYALTGRTLRAKLDSCRAKGLEPFFLTATLGTTDTCAVDDFADIADTLAAFRQESTSLPSDTAGGEVWVHVDAAYAGAALVCPEVQEATKIGLVSRFHSFNMNMHKWLLTNFDASCLFVRDREWFVQALTVNQAVYSNAASSGGLVTDYREWQIPLGRRFRSLKIWFVMRSYGAEGLRSHIRRTTRLGETFAGLLGGRPDLFEILTGPSFALTVFRMVGGEAEKAGGEDSQLEVRNTLTRKLYETVNSSGKMWVTSTELDGRFAIRLMTGVRTTQEEHIQMAFQMLVDLAEGIQRE</sequence>
<evidence type="ECO:0000256" key="2">
    <source>
        <dbReference type="ARBA" id="ARBA00009533"/>
    </source>
</evidence>
<dbReference type="InterPro" id="IPR010977">
    <property type="entry name" value="Aromatic_deC"/>
</dbReference>
<dbReference type="GO" id="GO:0030170">
    <property type="term" value="F:pyridoxal phosphate binding"/>
    <property type="evidence" value="ECO:0007669"/>
    <property type="project" value="InterPro"/>
</dbReference>
<comment type="caution">
    <text evidence="8">The sequence shown here is derived from an EMBL/GenBank/DDBJ whole genome shotgun (WGS) entry which is preliminary data.</text>
</comment>
<keyword evidence="9" id="KW-1185">Reference proteome</keyword>
<keyword evidence="3" id="KW-0210">Decarboxylase</keyword>
<evidence type="ECO:0000256" key="1">
    <source>
        <dbReference type="ARBA" id="ARBA00001933"/>
    </source>
</evidence>
<dbReference type="InterPro" id="IPR021115">
    <property type="entry name" value="Pyridoxal-P_BS"/>
</dbReference>
<dbReference type="Gene3D" id="1.20.1340.10">
    <property type="entry name" value="dopa decarboxylase, N-terminal domain"/>
    <property type="match status" value="1"/>
</dbReference>
<dbReference type="Gene3D" id="3.90.1150.10">
    <property type="entry name" value="Aspartate Aminotransferase, domain 1"/>
    <property type="match status" value="1"/>
</dbReference>
<protein>
    <submittedName>
        <fullName evidence="8">Aromatic-L-amino-acid decarboxylase</fullName>
    </submittedName>
</protein>
<dbReference type="PRINTS" id="PR00800">
    <property type="entry name" value="YHDCRBOXLASE"/>
</dbReference>
<dbReference type="PANTHER" id="PTHR11999:SF70">
    <property type="entry name" value="MIP05841P"/>
    <property type="match status" value="1"/>
</dbReference>
<dbReference type="EMBL" id="MU838998">
    <property type="protein sequence ID" value="KAK1771306.1"/>
    <property type="molecule type" value="Genomic_DNA"/>
</dbReference>
<evidence type="ECO:0000256" key="3">
    <source>
        <dbReference type="ARBA" id="ARBA00022793"/>
    </source>
</evidence>
<keyword evidence="5 7" id="KW-0456">Lyase</keyword>
<dbReference type="PANTHER" id="PTHR11999">
    <property type="entry name" value="GROUP II PYRIDOXAL-5-PHOSPHATE DECARBOXYLASE"/>
    <property type="match status" value="1"/>
</dbReference>
<dbReference type="GeneID" id="85309801"/>
<gene>
    <name evidence="8" type="ORF">QBC33DRAFT_523266</name>
</gene>
<dbReference type="InterPro" id="IPR015422">
    <property type="entry name" value="PyrdxlP-dep_Trfase_small"/>
</dbReference>
<evidence type="ECO:0000256" key="5">
    <source>
        <dbReference type="ARBA" id="ARBA00023239"/>
    </source>
</evidence>
<dbReference type="GO" id="GO:0019752">
    <property type="term" value="P:carboxylic acid metabolic process"/>
    <property type="evidence" value="ECO:0007669"/>
    <property type="project" value="InterPro"/>
</dbReference>
<comment type="cofactor">
    <cofactor evidence="1 6 7">
        <name>pyridoxal 5'-phosphate</name>
        <dbReference type="ChEBI" id="CHEBI:597326"/>
    </cofactor>
</comment>
<dbReference type="GO" id="GO:0005737">
    <property type="term" value="C:cytoplasm"/>
    <property type="evidence" value="ECO:0007669"/>
    <property type="project" value="TreeGrafter"/>
</dbReference>
<dbReference type="PROSITE" id="PS00392">
    <property type="entry name" value="DDC_GAD_HDC_YDC"/>
    <property type="match status" value="1"/>
</dbReference>
<name>A0AAJ0CBP7_9PEZI</name>
<dbReference type="AlphaFoldDB" id="A0AAJ0CBP7"/>
<dbReference type="Proteomes" id="UP001244011">
    <property type="component" value="Unassembled WGS sequence"/>
</dbReference>